<dbReference type="PANTHER" id="PTHR13055:SF12">
    <property type="entry name" value="LD40707P"/>
    <property type="match status" value="1"/>
</dbReference>
<dbReference type="Proteomes" id="UP001187531">
    <property type="component" value="Unassembled WGS sequence"/>
</dbReference>
<dbReference type="PROSITE" id="PS51959">
    <property type="entry name" value="ENDOU"/>
    <property type="match status" value="1"/>
</dbReference>
<evidence type="ECO:0000256" key="2">
    <source>
        <dbReference type="ARBA" id="ARBA00022692"/>
    </source>
</evidence>
<evidence type="ECO:0000256" key="4">
    <source>
        <dbReference type="ARBA" id="ARBA00022801"/>
    </source>
</evidence>
<protein>
    <recommendedName>
        <fullName evidence="6">EndoU domain-containing protein</fullName>
    </recommendedName>
</protein>
<evidence type="ECO:0000256" key="5">
    <source>
        <dbReference type="ARBA" id="ARBA00022989"/>
    </source>
</evidence>
<evidence type="ECO:0000256" key="3">
    <source>
        <dbReference type="ARBA" id="ARBA00022729"/>
    </source>
</evidence>
<evidence type="ECO:0000256" key="1">
    <source>
        <dbReference type="ARBA" id="ARBA00004479"/>
    </source>
</evidence>
<gene>
    <name evidence="7" type="ORF">QYM36_007081</name>
</gene>
<dbReference type="GO" id="GO:0016020">
    <property type="term" value="C:membrane"/>
    <property type="evidence" value="ECO:0007669"/>
    <property type="project" value="UniProtKB-SubCell"/>
</dbReference>
<keyword evidence="8" id="KW-1185">Reference proteome</keyword>
<dbReference type="GO" id="GO:0016787">
    <property type="term" value="F:hydrolase activity"/>
    <property type="evidence" value="ECO:0007669"/>
    <property type="project" value="UniProtKB-KW"/>
</dbReference>
<evidence type="ECO:0000313" key="7">
    <source>
        <dbReference type="EMBL" id="KAK2716813.1"/>
    </source>
</evidence>
<dbReference type="GO" id="GO:0004521">
    <property type="term" value="F:RNA endonuclease activity"/>
    <property type="evidence" value="ECO:0007669"/>
    <property type="project" value="InterPro"/>
</dbReference>
<name>A0AA88HTF5_ARTSF</name>
<organism evidence="7 8">
    <name type="scientific">Artemia franciscana</name>
    <name type="common">Brine shrimp</name>
    <name type="synonym">Artemia sanfranciscana</name>
    <dbReference type="NCBI Taxonomy" id="6661"/>
    <lineage>
        <taxon>Eukaryota</taxon>
        <taxon>Metazoa</taxon>
        <taxon>Ecdysozoa</taxon>
        <taxon>Arthropoda</taxon>
        <taxon>Crustacea</taxon>
        <taxon>Branchiopoda</taxon>
        <taxon>Anostraca</taxon>
        <taxon>Artemiidae</taxon>
        <taxon>Artemia</taxon>
    </lineage>
</organism>
<dbReference type="AlphaFoldDB" id="A0AA88HTF5"/>
<dbReference type="SUPFAM" id="SSF142877">
    <property type="entry name" value="EndoU-like"/>
    <property type="match status" value="1"/>
</dbReference>
<feature type="non-terminal residue" evidence="7">
    <location>
        <position position="666"/>
    </location>
</feature>
<sequence>DSHMYYKSSFYPEVSRTWKEYWLDLTKDPESHTVLPGAHRKMATIYVTFDFPFYGHIVNNVTIATGGFLYMGDYLQDYLNALAAKQYAAPLLADFDTMSNPNSSIRYKDNGTALTVQWDQVVIHKRTDLGSFTFQLILKNTGDVLFVYKDVPVNIRDINDNKHPVRVGLYDAYTIEKTLFYEYSTGEEYEDAYTVDPDRHMKSFNGTDIGITNPTEDSHMYYNSSFYPEVSGTWKEYWLDLKKDPESHTVLPGAHRKTATIYVTFDFPFYGHIVNNVTIATGGFLYMGDYLQDYLNALAAKQYAAPLLADFDTMSNPNSSIRYKDNGTALTVHWDQVVMHKRTDLGSFTFQLILKNTGEVLFVYKDVPVNITDISDDKHPVRVGLYDAYIIEKTLFSIITDDELLTLSNILLYLDEKNPFATPLISLQGKTRSGSQEDLARQPLFGPQTASEAVVSGTSRLIKDLYDNYSPEVNNNEQVTQQHLNEEEAFFQAVLATEPMKRVVALLQSRGLLPTNNRNLESILRTLWFERFSRSRGSLGSSGFEHIFLGEVKNAEPSGFHSWLYFKQQEEVGSLDYLGFIRSAKLSGKASLLELPLKWKGMYKPVNSMFVGTSPELEMALYTLCFYARPEAKCPMNGNSVKFFIQTYPFKSRGKVYLGTAYPTFR</sequence>
<dbReference type="Pfam" id="PF09412">
    <property type="entry name" value="XendoU"/>
    <property type="match status" value="1"/>
</dbReference>
<dbReference type="InterPro" id="IPR031152">
    <property type="entry name" value="PLXDC"/>
</dbReference>
<dbReference type="EMBL" id="JAVRJZ010000011">
    <property type="protein sequence ID" value="KAK2716813.1"/>
    <property type="molecule type" value="Genomic_DNA"/>
</dbReference>
<comment type="caution">
    <text evidence="7">The sequence shown here is derived from an EMBL/GenBank/DDBJ whole genome shotgun (WGS) entry which is preliminary data.</text>
</comment>
<dbReference type="InterPro" id="IPR037227">
    <property type="entry name" value="EndoU-like"/>
</dbReference>
<proteinExistence type="predicted"/>
<comment type="subcellular location">
    <subcellularLocation>
        <location evidence="1">Membrane</location>
        <topology evidence="1">Single-pass type I membrane protein</topology>
    </subcellularLocation>
</comment>
<keyword evidence="3" id="KW-0732">Signal</keyword>
<evidence type="ECO:0000313" key="8">
    <source>
        <dbReference type="Proteomes" id="UP001187531"/>
    </source>
</evidence>
<keyword evidence="4" id="KW-0378">Hydrolase</keyword>
<keyword evidence="5" id="KW-0472">Membrane</keyword>
<reference evidence="7" key="1">
    <citation type="submission" date="2023-07" db="EMBL/GenBank/DDBJ databases">
        <title>Chromosome-level genome assembly of Artemia franciscana.</title>
        <authorList>
            <person name="Jo E."/>
        </authorList>
    </citation>
    <scope>NUCLEOTIDE SEQUENCE</scope>
    <source>
        <tissue evidence="7">Whole body</tissue>
    </source>
</reference>
<dbReference type="InterPro" id="IPR018998">
    <property type="entry name" value="EndoU_C"/>
</dbReference>
<dbReference type="CDD" id="cd21159">
    <property type="entry name" value="XendoU"/>
    <property type="match status" value="1"/>
</dbReference>
<keyword evidence="2" id="KW-0812">Transmembrane</keyword>
<feature type="domain" description="EndoU" evidence="6">
    <location>
        <begin position="400"/>
        <end position="666"/>
    </location>
</feature>
<dbReference type="PANTHER" id="PTHR13055">
    <property type="entry name" value="TUMOR ENDOTHELIAL MARKER 7 RELATED"/>
    <property type="match status" value="1"/>
</dbReference>
<keyword evidence="5" id="KW-1133">Transmembrane helix</keyword>
<accession>A0AA88HTF5</accession>
<evidence type="ECO:0000259" key="6">
    <source>
        <dbReference type="PROSITE" id="PS51959"/>
    </source>
</evidence>